<keyword evidence="3" id="KW-1185">Reference proteome</keyword>
<reference evidence="2 3" key="1">
    <citation type="submission" date="2024-04" db="EMBL/GenBank/DDBJ databases">
        <title>Phyllosticta paracitricarpa is synonymous to the EU quarantine fungus P. citricarpa based on phylogenomic analyses.</title>
        <authorList>
            <consortium name="Lawrence Berkeley National Laboratory"/>
            <person name="Van Ingen-Buijs V.A."/>
            <person name="Van Westerhoven A.C."/>
            <person name="Haridas S."/>
            <person name="Skiadas P."/>
            <person name="Martin F."/>
            <person name="Groenewald J.Z."/>
            <person name="Crous P.W."/>
            <person name="Seidl M.F."/>
        </authorList>
    </citation>
    <scope>NUCLEOTIDE SEQUENCE [LARGE SCALE GENOMIC DNA]</scope>
    <source>
        <strain evidence="2 3">CBS 123374</strain>
    </source>
</reference>
<feature type="domain" description="Carboxymuconolactone decarboxylase-like" evidence="1">
    <location>
        <begin position="45"/>
        <end position="100"/>
    </location>
</feature>
<dbReference type="Pfam" id="PF02627">
    <property type="entry name" value="CMD"/>
    <property type="match status" value="1"/>
</dbReference>
<dbReference type="EMBL" id="JBBWRZ010000006">
    <property type="protein sequence ID" value="KAK8233439.1"/>
    <property type="molecule type" value="Genomic_DNA"/>
</dbReference>
<evidence type="ECO:0000259" key="1">
    <source>
        <dbReference type="Pfam" id="PF02627"/>
    </source>
</evidence>
<proteinExistence type="predicted"/>
<gene>
    <name evidence="2" type="ORF">HDK90DRAFT_511272</name>
</gene>
<dbReference type="Proteomes" id="UP001492380">
    <property type="component" value="Unassembled WGS sequence"/>
</dbReference>
<evidence type="ECO:0000313" key="2">
    <source>
        <dbReference type="EMBL" id="KAK8233439.1"/>
    </source>
</evidence>
<dbReference type="PANTHER" id="PTHR34846">
    <property type="entry name" value="4-CARBOXYMUCONOLACTONE DECARBOXYLASE FAMILY PROTEIN (AFU_ORTHOLOGUE AFUA_6G11590)"/>
    <property type="match status" value="1"/>
</dbReference>
<accession>A0ABR1YML3</accession>
<name>A0ABR1YML3_9PEZI</name>
<dbReference type="PANTHER" id="PTHR34846:SF11">
    <property type="entry name" value="4-CARBOXYMUCONOLACTONE DECARBOXYLASE FAMILY PROTEIN (AFU_ORTHOLOGUE AFUA_6G11590)"/>
    <property type="match status" value="1"/>
</dbReference>
<dbReference type="InterPro" id="IPR003779">
    <property type="entry name" value="CMD-like"/>
</dbReference>
<dbReference type="SUPFAM" id="SSF69118">
    <property type="entry name" value="AhpD-like"/>
    <property type="match status" value="1"/>
</dbReference>
<organism evidence="2 3">
    <name type="scientific">Phyllosticta capitalensis</name>
    <dbReference type="NCBI Taxonomy" id="121624"/>
    <lineage>
        <taxon>Eukaryota</taxon>
        <taxon>Fungi</taxon>
        <taxon>Dikarya</taxon>
        <taxon>Ascomycota</taxon>
        <taxon>Pezizomycotina</taxon>
        <taxon>Dothideomycetes</taxon>
        <taxon>Dothideomycetes incertae sedis</taxon>
        <taxon>Botryosphaeriales</taxon>
        <taxon>Phyllostictaceae</taxon>
        <taxon>Phyllosticta</taxon>
    </lineage>
</organism>
<comment type="caution">
    <text evidence="2">The sequence shown here is derived from an EMBL/GenBank/DDBJ whole genome shotgun (WGS) entry which is preliminary data.</text>
</comment>
<dbReference type="Gene3D" id="1.20.1290.10">
    <property type="entry name" value="AhpD-like"/>
    <property type="match status" value="1"/>
</dbReference>
<evidence type="ECO:0000313" key="3">
    <source>
        <dbReference type="Proteomes" id="UP001492380"/>
    </source>
</evidence>
<dbReference type="InterPro" id="IPR029032">
    <property type="entry name" value="AhpD-like"/>
</dbReference>
<sequence length="203" mass="21857">MRLPYAPRTPPASAPQSTRDTYAAMAARRRPRPLIPLDLALLHSPPLAAGWNHFLGAIRSDTTLSPALLELAVARVGALTDAVWEWRAHARLAALAGVRRGVLGWVLRREGVESLDGEGGEEVEGMGEEEMAVLAFTDEVVRIGSGRGVSDAVWDRLRAVLDERQCVELTVAVSMYCGVSRVLVALDVGECNGLPLEVPSEAK</sequence>
<protein>
    <submittedName>
        <fullName evidence="2">4-carboxymuconolactone decarboxylase</fullName>
    </submittedName>
</protein>